<sequence length="289" mass="30585">MKKPSFPLSSEAGRLLRAGSTLALSAVVLGALVPGEAEAAKKKTAHAHSAVHHGHALHHGAHKGAHAALAGAAVAGAAGGAATVAAKPLPAPPQAQPPAEPTDKGTETGLPLPRYASLRADRVYMRRGPGERYPIDWVYHRRALPMKIEREFGVWRLVEDPDGQKGWVHQVTLRGTRTFVIAGAPTMTGEEKEVAPKPGTSAQHADPRVVAYVPPTSLNGLQNGHDALLMSSPDPDHHVTAALQPGTVGRLRACPADSAWCHVSVKGYDGWVERRLLWGVQPGEIIQPD</sequence>
<dbReference type="Proteomes" id="UP000315037">
    <property type="component" value="Unassembled WGS sequence"/>
</dbReference>
<protein>
    <recommendedName>
        <fullName evidence="4">Aspartyl-tRNA synthetase</fullName>
    </recommendedName>
</protein>
<reference evidence="2 3" key="1">
    <citation type="submission" date="2019-03" db="EMBL/GenBank/DDBJ databases">
        <title>The complete genome sequence of Neokomagataea sp. Jb2 NBRC113641.</title>
        <authorList>
            <person name="Chua K.-O."/>
            <person name="Chan K.-G."/>
            <person name="See-Too W.-S."/>
        </authorList>
    </citation>
    <scope>NUCLEOTIDE SEQUENCE [LARGE SCALE GENOMIC DNA]</scope>
    <source>
        <strain evidence="2 3">Jb2</strain>
    </source>
</reference>
<dbReference type="Pfam" id="PF06347">
    <property type="entry name" value="SH3_4"/>
    <property type="match status" value="2"/>
</dbReference>
<comment type="caution">
    <text evidence="2">The sequence shown here is derived from an EMBL/GenBank/DDBJ whole genome shotgun (WGS) entry which is preliminary data.</text>
</comment>
<feature type="region of interest" description="Disordered" evidence="1">
    <location>
        <begin position="87"/>
        <end position="112"/>
    </location>
</feature>
<dbReference type="AlphaFoldDB" id="A0A506UQ97"/>
<dbReference type="InterPro" id="IPR010466">
    <property type="entry name" value="DUF1058"/>
</dbReference>
<evidence type="ECO:0008006" key="4">
    <source>
        <dbReference type="Google" id="ProtNLM"/>
    </source>
</evidence>
<dbReference type="RefSeq" id="WP_165600027.1">
    <property type="nucleotide sequence ID" value="NZ_SORZ01000001.1"/>
</dbReference>
<evidence type="ECO:0000313" key="3">
    <source>
        <dbReference type="Proteomes" id="UP000315037"/>
    </source>
</evidence>
<accession>A0A506UQ97</accession>
<evidence type="ECO:0000313" key="2">
    <source>
        <dbReference type="EMBL" id="TPW35517.1"/>
    </source>
</evidence>
<gene>
    <name evidence="2" type="ORF">E3202_00610</name>
</gene>
<name>A0A506UQ97_9PROT</name>
<feature type="compositionally biased region" description="Pro residues" evidence="1">
    <location>
        <begin position="89"/>
        <end position="100"/>
    </location>
</feature>
<organism evidence="2 3">
    <name type="scientific">Oecophyllibacter saccharovorans</name>
    <dbReference type="NCBI Taxonomy" id="2558360"/>
    <lineage>
        <taxon>Bacteria</taxon>
        <taxon>Pseudomonadati</taxon>
        <taxon>Pseudomonadota</taxon>
        <taxon>Alphaproteobacteria</taxon>
        <taxon>Acetobacterales</taxon>
        <taxon>Acetobacteraceae</taxon>
        <taxon>Oecophyllibacter</taxon>
    </lineage>
</organism>
<proteinExistence type="predicted"/>
<evidence type="ECO:0000256" key="1">
    <source>
        <dbReference type="SAM" id="MobiDB-lite"/>
    </source>
</evidence>
<keyword evidence="3" id="KW-1185">Reference proteome</keyword>
<dbReference type="EMBL" id="SORZ01000001">
    <property type="protein sequence ID" value="TPW35517.1"/>
    <property type="molecule type" value="Genomic_DNA"/>
</dbReference>